<gene>
    <name evidence="1" type="ORF">NDU88_005320</name>
</gene>
<organism evidence="1 2">
    <name type="scientific">Pleurodeles waltl</name>
    <name type="common">Iberian ribbed newt</name>
    <dbReference type="NCBI Taxonomy" id="8319"/>
    <lineage>
        <taxon>Eukaryota</taxon>
        <taxon>Metazoa</taxon>
        <taxon>Chordata</taxon>
        <taxon>Craniata</taxon>
        <taxon>Vertebrata</taxon>
        <taxon>Euteleostomi</taxon>
        <taxon>Amphibia</taxon>
        <taxon>Batrachia</taxon>
        <taxon>Caudata</taxon>
        <taxon>Salamandroidea</taxon>
        <taxon>Salamandridae</taxon>
        <taxon>Pleurodelinae</taxon>
        <taxon>Pleurodeles</taxon>
    </lineage>
</organism>
<accession>A0AAV7SLB1</accession>
<protein>
    <submittedName>
        <fullName evidence="1">Uncharacterized protein</fullName>
    </submittedName>
</protein>
<dbReference type="EMBL" id="JANPWB010000008">
    <property type="protein sequence ID" value="KAJ1164887.1"/>
    <property type="molecule type" value="Genomic_DNA"/>
</dbReference>
<comment type="caution">
    <text evidence="1">The sequence shown here is derived from an EMBL/GenBank/DDBJ whole genome shotgun (WGS) entry which is preliminary data.</text>
</comment>
<evidence type="ECO:0000313" key="2">
    <source>
        <dbReference type="Proteomes" id="UP001066276"/>
    </source>
</evidence>
<name>A0AAV7SLB1_PLEWA</name>
<evidence type="ECO:0000313" key="1">
    <source>
        <dbReference type="EMBL" id="KAJ1164887.1"/>
    </source>
</evidence>
<reference evidence="1" key="1">
    <citation type="journal article" date="2022" name="bioRxiv">
        <title>Sequencing and chromosome-scale assembly of the giantPleurodeles waltlgenome.</title>
        <authorList>
            <person name="Brown T."/>
            <person name="Elewa A."/>
            <person name="Iarovenko S."/>
            <person name="Subramanian E."/>
            <person name="Araus A.J."/>
            <person name="Petzold A."/>
            <person name="Susuki M."/>
            <person name="Suzuki K.-i.T."/>
            <person name="Hayashi T."/>
            <person name="Toyoda A."/>
            <person name="Oliveira C."/>
            <person name="Osipova E."/>
            <person name="Leigh N.D."/>
            <person name="Simon A."/>
            <person name="Yun M.H."/>
        </authorList>
    </citation>
    <scope>NUCLEOTIDE SEQUENCE</scope>
    <source>
        <strain evidence="1">20211129_DDA</strain>
        <tissue evidence="1">Liver</tissue>
    </source>
</reference>
<proteinExistence type="predicted"/>
<keyword evidence="2" id="KW-1185">Reference proteome</keyword>
<dbReference type="AlphaFoldDB" id="A0AAV7SLB1"/>
<sequence>MGWGTPVQTQRPMWHFSALYLRDSECANFIDQQIEHYFEENDGLVTSAGTLWVASKPSLRGVIKGYVRWQEAQQYKRVAKLEGKLMDLESRARQTGKEGMEEQLALLRPEIWQVSLLETRQCWQAST</sequence>
<dbReference type="Proteomes" id="UP001066276">
    <property type="component" value="Chromosome 4_2"/>
</dbReference>